<feature type="transmembrane region" description="Helical" evidence="1">
    <location>
        <begin position="164"/>
        <end position="185"/>
    </location>
</feature>
<feature type="transmembrane region" description="Helical" evidence="1">
    <location>
        <begin position="197"/>
        <end position="216"/>
    </location>
</feature>
<keyword evidence="3" id="KW-1185">Reference proteome</keyword>
<keyword evidence="1" id="KW-0472">Membrane</keyword>
<dbReference type="RefSeq" id="WP_113647842.1">
    <property type="nucleotide sequence ID" value="NZ_QMHN01000004.1"/>
</dbReference>
<gene>
    <name evidence="2" type="ORF">DPV69_13110</name>
</gene>
<accession>A0A443YR04</accession>
<keyword evidence="1" id="KW-1133">Transmembrane helix</keyword>
<proteinExistence type="predicted"/>
<feature type="transmembrane region" description="Helical" evidence="1">
    <location>
        <begin position="250"/>
        <end position="269"/>
    </location>
</feature>
<evidence type="ECO:0000256" key="1">
    <source>
        <dbReference type="SAM" id="Phobius"/>
    </source>
</evidence>
<name>A0A443YR04_9SPHI</name>
<evidence type="ECO:0000313" key="2">
    <source>
        <dbReference type="EMBL" id="RWU06227.1"/>
    </source>
</evidence>
<feature type="transmembrane region" description="Helical" evidence="1">
    <location>
        <begin position="134"/>
        <end position="152"/>
    </location>
</feature>
<reference evidence="2 3" key="1">
    <citation type="submission" date="2018-06" db="EMBL/GenBank/DDBJ databases">
        <title>Pedobacter endophyticus sp. nov., an endophytic bacterium isolated from a leaf of Triticum aestivum.</title>
        <authorList>
            <person name="Zhang L."/>
        </authorList>
    </citation>
    <scope>NUCLEOTIDE SEQUENCE [LARGE SCALE GENOMIC DNA]</scope>
    <source>
        <strain evidence="2 3">CM134L-2</strain>
    </source>
</reference>
<sequence>MKPLANHVILYDANCPMCNIYTAAFVKTKMLDVNGRSPYQEIPTNLCPYVDMNRAVNEIALVNKETGQVSYGIASIFKILGNTMPIFKPLFGFKPFIWLMSKCYALISFNRKVIVPAKPKINEHLPDFKLQYRLIYLFLSWLTVACILTHYAKAMSPTVPLGNAYREYLICGGQLVFQSIICLFYRPAKTWDYLGNMMTISLAGSLLLLPMLWIGSVFNLSSLPYIAYFMFTAGLMLLEHLRRSKILELGLLLSISWVVYRLLVLGLMITHI</sequence>
<dbReference type="Proteomes" id="UP000284120">
    <property type="component" value="Unassembled WGS sequence"/>
</dbReference>
<dbReference type="EMBL" id="SAYW01000004">
    <property type="protein sequence ID" value="RWU06227.1"/>
    <property type="molecule type" value="Genomic_DNA"/>
</dbReference>
<organism evidence="2 3">
    <name type="scientific">Pedobacter chitinilyticus</name>
    <dbReference type="NCBI Taxonomy" id="2233776"/>
    <lineage>
        <taxon>Bacteria</taxon>
        <taxon>Pseudomonadati</taxon>
        <taxon>Bacteroidota</taxon>
        <taxon>Sphingobacteriia</taxon>
        <taxon>Sphingobacteriales</taxon>
        <taxon>Sphingobacteriaceae</taxon>
        <taxon>Pedobacter</taxon>
    </lineage>
</organism>
<dbReference type="OrthoDB" id="671850at2"/>
<protein>
    <submittedName>
        <fullName evidence="2">DUF393 domain-containing protein</fullName>
    </submittedName>
</protein>
<keyword evidence="1" id="KW-0812">Transmembrane</keyword>
<feature type="transmembrane region" description="Helical" evidence="1">
    <location>
        <begin position="222"/>
        <end position="238"/>
    </location>
</feature>
<dbReference type="AlphaFoldDB" id="A0A443YR04"/>
<comment type="caution">
    <text evidence="2">The sequence shown here is derived from an EMBL/GenBank/DDBJ whole genome shotgun (WGS) entry which is preliminary data.</text>
</comment>
<evidence type="ECO:0000313" key="3">
    <source>
        <dbReference type="Proteomes" id="UP000284120"/>
    </source>
</evidence>